<feature type="transmembrane region" description="Helical" evidence="1">
    <location>
        <begin position="21"/>
        <end position="40"/>
    </location>
</feature>
<name>X1CBS8_9ZZZZ</name>
<comment type="caution">
    <text evidence="2">The sequence shown here is derived from an EMBL/GenBank/DDBJ whole genome shotgun (WGS) entry which is preliminary data.</text>
</comment>
<dbReference type="EMBL" id="BART01020619">
    <property type="protein sequence ID" value="GAH04957.1"/>
    <property type="molecule type" value="Genomic_DNA"/>
</dbReference>
<protein>
    <submittedName>
        <fullName evidence="2">Uncharacterized protein</fullName>
    </submittedName>
</protein>
<keyword evidence="1" id="KW-0812">Transmembrane</keyword>
<sequence length="70" mass="7599">GNKANSQSNQKEEVQMTKMTDIMIFSMGIIAILCVNGIAFVFDGQWINVAIALDSTFIGALIAKFLSSNK</sequence>
<reference evidence="2" key="1">
    <citation type="journal article" date="2014" name="Front. Microbiol.">
        <title>High frequency of phylogenetically diverse reductive dehalogenase-homologous genes in deep subseafloor sedimentary metagenomes.</title>
        <authorList>
            <person name="Kawai M."/>
            <person name="Futagami T."/>
            <person name="Toyoda A."/>
            <person name="Takaki Y."/>
            <person name="Nishi S."/>
            <person name="Hori S."/>
            <person name="Arai W."/>
            <person name="Tsubouchi T."/>
            <person name="Morono Y."/>
            <person name="Uchiyama I."/>
            <person name="Ito T."/>
            <person name="Fujiyama A."/>
            <person name="Inagaki F."/>
            <person name="Takami H."/>
        </authorList>
    </citation>
    <scope>NUCLEOTIDE SEQUENCE</scope>
    <source>
        <strain evidence="2">Expedition CK06-06</strain>
    </source>
</reference>
<evidence type="ECO:0000313" key="2">
    <source>
        <dbReference type="EMBL" id="GAH04957.1"/>
    </source>
</evidence>
<proteinExistence type="predicted"/>
<organism evidence="2">
    <name type="scientific">marine sediment metagenome</name>
    <dbReference type="NCBI Taxonomy" id="412755"/>
    <lineage>
        <taxon>unclassified sequences</taxon>
        <taxon>metagenomes</taxon>
        <taxon>ecological metagenomes</taxon>
    </lineage>
</organism>
<feature type="non-terminal residue" evidence="2">
    <location>
        <position position="1"/>
    </location>
</feature>
<keyword evidence="1" id="KW-0472">Membrane</keyword>
<accession>X1CBS8</accession>
<dbReference type="AlphaFoldDB" id="X1CBS8"/>
<feature type="transmembrane region" description="Helical" evidence="1">
    <location>
        <begin position="46"/>
        <end position="66"/>
    </location>
</feature>
<evidence type="ECO:0000256" key="1">
    <source>
        <dbReference type="SAM" id="Phobius"/>
    </source>
</evidence>
<gene>
    <name evidence="2" type="ORF">S01H4_38257</name>
</gene>
<keyword evidence="1" id="KW-1133">Transmembrane helix</keyword>